<feature type="region of interest" description="Disordered" evidence="1">
    <location>
        <begin position="91"/>
        <end position="222"/>
    </location>
</feature>
<proteinExistence type="predicted"/>
<reference evidence="2 3" key="1">
    <citation type="submission" date="2013-03" db="EMBL/GenBank/DDBJ databases">
        <title>The Genome Sequence of Cladophialophora psammophila CBS 110553.</title>
        <authorList>
            <consortium name="The Broad Institute Genomics Platform"/>
            <person name="Cuomo C."/>
            <person name="de Hoog S."/>
            <person name="Gorbushina A."/>
            <person name="Walker B."/>
            <person name="Young S.K."/>
            <person name="Zeng Q."/>
            <person name="Gargeya S."/>
            <person name="Fitzgerald M."/>
            <person name="Haas B."/>
            <person name="Abouelleil A."/>
            <person name="Allen A.W."/>
            <person name="Alvarado L."/>
            <person name="Arachchi H.M."/>
            <person name="Berlin A.M."/>
            <person name="Chapman S.B."/>
            <person name="Gainer-Dewar J."/>
            <person name="Goldberg J."/>
            <person name="Griggs A."/>
            <person name="Gujja S."/>
            <person name="Hansen M."/>
            <person name="Howarth C."/>
            <person name="Imamovic A."/>
            <person name="Ireland A."/>
            <person name="Larimer J."/>
            <person name="McCowan C."/>
            <person name="Murphy C."/>
            <person name="Pearson M."/>
            <person name="Poon T.W."/>
            <person name="Priest M."/>
            <person name="Roberts A."/>
            <person name="Saif S."/>
            <person name="Shea T."/>
            <person name="Sisk P."/>
            <person name="Sykes S."/>
            <person name="Wortman J."/>
            <person name="Nusbaum C."/>
            <person name="Birren B."/>
        </authorList>
    </citation>
    <scope>NUCLEOTIDE SEQUENCE [LARGE SCALE GENOMIC DNA]</scope>
    <source>
        <strain evidence="2 3">CBS 110553</strain>
    </source>
</reference>
<organism evidence="2 3">
    <name type="scientific">Cladophialophora psammophila CBS 110553</name>
    <dbReference type="NCBI Taxonomy" id="1182543"/>
    <lineage>
        <taxon>Eukaryota</taxon>
        <taxon>Fungi</taxon>
        <taxon>Dikarya</taxon>
        <taxon>Ascomycota</taxon>
        <taxon>Pezizomycotina</taxon>
        <taxon>Eurotiomycetes</taxon>
        <taxon>Chaetothyriomycetidae</taxon>
        <taxon>Chaetothyriales</taxon>
        <taxon>Herpotrichiellaceae</taxon>
        <taxon>Cladophialophora</taxon>
    </lineage>
</organism>
<name>W9X9G6_9EURO</name>
<dbReference type="AlphaFoldDB" id="W9X9G6"/>
<feature type="compositionally biased region" description="Low complexity" evidence="1">
    <location>
        <begin position="156"/>
        <end position="174"/>
    </location>
</feature>
<dbReference type="GeneID" id="19194431"/>
<gene>
    <name evidence="2" type="ORF">A1O5_09735</name>
</gene>
<protein>
    <submittedName>
        <fullName evidence="2">Uncharacterized protein</fullName>
    </submittedName>
</protein>
<evidence type="ECO:0000313" key="2">
    <source>
        <dbReference type="EMBL" id="EXJ67089.1"/>
    </source>
</evidence>
<accession>W9X9G6</accession>
<feature type="region of interest" description="Disordered" evidence="1">
    <location>
        <begin position="1"/>
        <end position="60"/>
    </location>
</feature>
<dbReference type="HOGENOM" id="CLU_1245234_0_0_1"/>
<dbReference type="EMBL" id="AMGX01000017">
    <property type="protein sequence ID" value="EXJ67089.1"/>
    <property type="molecule type" value="Genomic_DNA"/>
</dbReference>
<comment type="caution">
    <text evidence="2">The sequence shown here is derived from an EMBL/GenBank/DDBJ whole genome shotgun (WGS) entry which is preliminary data.</text>
</comment>
<sequence length="222" mass="23997">MNDQTAGRGAMRSDSEGVSAASPNNNPKTRKRGVRAGADQVAGRREKLSNAQPSTVPAVRGALEIPGHRLLPQQLATDEASPLLTQGWQDLPIYDSETGPWGPGKPLTDDGTWGKGLALSDEDLENWKTASWESYNPPLVKRPPKGSGRRRTKNGPATPSKASKSASNATPPAKITKKRKGVVTDDECETVEKPPKRRRAERNLQPPPRTVRTNLQAKTRSG</sequence>
<feature type="compositionally biased region" description="Polar residues" evidence="1">
    <location>
        <begin position="211"/>
        <end position="222"/>
    </location>
</feature>
<feature type="compositionally biased region" description="Basic residues" evidence="1">
    <location>
        <begin position="142"/>
        <end position="153"/>
    </location>
</feature>
<dbReference type="Proteomes" id="UP000019471">
    <property type="component" value="Unassembled WGS sequence"/>
</dbReference>
<evidence type="ECO:0000313" key="3">
    <source>
        <dbReference type="Proteomes" id="UP000019471"/>
    </source>
</evidence>
<keyword evidence="3" id="KW-1185">Reference proteome</keyword>
<evidence type="ECO:0000256" key="1">
    <source>
        <dbReference type="SAM" id="MobiDB-lite"/>
    </source>
</evidence>
<dbReference type="RefSeq" id="XP_007748504.1">
    <property type="nucleotide sequence ID" value="XM_007750314.1"/>
</dbReference>